<evidence type="ECO:0000313" key="6">
    <source>
        <dbReference type="Proteomes" id="UP000494245"/>
    </source>
</evidence>
<organism evidence="5 6">
    <name type="scientific">Fundidesulfovibrio magnetotacticus</name>
    <dbReference type="NCBI Taxonomy" id="2730080"/>
    <lineage>
        <taxon>Bacteria</taxon>
        <taxon>Pseudomonadati</taxon>
        <taxon>Thermodesulfobacteriota</taxon>
        <taxon>Desulfovibrionia</taxon>
        <taxon>Desulfovibrionales</taxon>
        <taxon>Desulfovibrionaceae</taxon>
        <taxon>Fundidesulfovibrio</taxon>
    </lineage>
</organism>
<comment type="caution">
    <text evidence="5">The sequence shown here is derived from an EMBL/GenBank/DDBJ whole genome shotgun (WGS) entry which is preliminary data.</text>
</comment>
<evidence type="ECO:0000256" key="3">
    <source>
        <dbReference type="RuleBase" id="RU367036"/>
    </source>
</evidence>
<dbReference type="Gene3D" id="3.10.490.10">
    <property type="entry name" value="Gamma-glutamyl cyclotransferase-like"/>
    <property type="match status" value="1"/>
</dbReference>
<dbReference type="InterPro" id="IPR013024">
    <property type="entry name" value="GGCT-like"/>
</dbReference>
<feature type="domain" description="Gamma-glutamylcyclotransferase AIG2-like" evidence="4">
    <location>
        <begin position="5"/>
        <end position="125"/>
    </location>
</feature>
<dbReference type="InterPro" id="IPR036568">
    <property type="entry name" value="GGCT-like_sf"/>
</dbReference>
<evidence type="ECO:0000259" key="4">
    <source>
        <dbReference type="Pfam" id="PF06094"/>
    </source>
</evidence>
<feature type="active site" description="Proton acceptor" evidence="2">
    <location>
        <position position="79"/>
    </location>
</feature>
<sequence>MVRHFFFYGTLRPGQRNHAVFLDGRPGVIHVGGGLTVERFSMLAAGFPYVLREPARDRIRGDVFLIRSARAVRALDALEGHTGRAEGYRREIVPVRMDQRVQIPCWTYIHYGSPLAEPVPGGDWLSRPGG</sequence>
<dbReference type="PANTHER" id="PTHR12510">
    <property type="entry name" value="TROPONIN C-AKIN-1 PROTEIN"/>
    <property type="match status" value="1"/>
</dbReference>
<keyword evidence="6" id="KW-1185">Reference proteome</keyword>
<reference evidence="5 6" key="1">
    <citation type="submission" date="2020-04" db="EMBL/GenBank/DDBJ databases">
        <authorList>
            <consortium name="Desulfovibrio sp. FSS-1 genome sequencing consortium"/>
            <person name="Shimoshige H."/>
            <person name="Kobayashi H."/>
            <person name="Maekawa T."/>
        </authorList>
    </citation>
    <scope>NUCLEOTIDE SEQUENCE [LARGE SCALE GENOMIC DNA]</scope>
    <source>
        <strain evidence="5 6">SIID29052-01</strain>
    </source>
</reference>
<dbReference type="Pfam" id="PF06094">
    <property type="entry name" value="GGACT"/>
    <property type="match status" value="1"/>
</dbReference>
<accession>A0A6V8LZ41</accession>
<dbReference type="GO" id="GO:0061929">
    <property type="term" value="F:gamma-glutamylaminecyclotransferase activity"/>
    <property type="evidence" value="ECO:0007669"/>
    <property type="project" value="InterPro"/>
</dbReference>
<name>A0A6V8LZ41_9BACT</name>
<proteinExistence type="inferred from homology"/>
<dbReference type="SUPFAM" id="SSF110857">
    <property type="entry name" value="Gamma-glutamyl cyclotransferase-like"/>
    <property type="match status" value="1"/>
</dbReference>
<dbReference type="PANTHER" id="PTHR12510:SF4">
    <property type="entry name" value="GAMMA-GLUTAMYLAMINECYCLOTRANSFERASE"/>
    <property type="match status" value="1"/>
</dbReference>
<gene>
    <name evidence="5" type="ORF">NNJEOMEG_03679</name>
</gene>
<reference evidence="5 6" key="2">
    <citation type="submission" date="2020-05" db="EMBL/GenBank/DDBJ databases">
        <title>Draft genome sequence of Desulfovibrio sp. strainFSS-1.</title>
        <authorList>
            <person name="Shimoshige H."/>
            <person name="Kobayashi H."/>
            <person name="Maekawa T."/>
        </authorList>
    </citation>
    <scope>NUCLEOTIDE SEQUENCE [LARGE SCALE GENOMIC DNA]</scope>
    <source>
        <strain evidence="5 6">SIID29052-01</strain>
    </source>
</reference>
<dbReference type="EMBL" id="BLTE01000023">
    <property type="protein sequence ID" value="GFK95811.1"/>
    <property type="molecule type" value="Genomic_DNA"/>
</dbReference>
<dbReference type="Proteomes" id="UP000494245">
    <property type="component" value="Unassembled WGS sequence"/>
</dbReference>
<protein>
    <recommendedName>
        <fullName evidence="3">Gamma-glutamylcyclotransferase family protein</fullName>
    </recommendedName>
</protein>
<dbReference type="InterPro" id="IPR009288">
    <property type="entry name" value="AIG2-like_dom"/>
</dbReference>
<evidence type="ECO:0000256" key="1">
    <source>
        <dbReference type="ARBA" id="ARBA00008861"/>
    </source>
</evidence>
<dbReference type="GO" id="GO:0005829">
    <property type="term" value="C:cytosol"/>
    <property type="evidence" value="ECO:0007669"/>
    <property type="project" value="TreeGrafter"/>
</dbReference>
<comment type="similarity">
    <text evidence="1 3">Belongs to the gamma-glutamylcyclotransferase family.</text>
</comment>
<dbReference type="InterPro" id="IPR039126">
    <property type="entry name" value="GGACT"/>
</dbReference>
<evidence type="ECO:0000256" key="2">
    <source>
        <dbReference type="PIRSR" id="PIRSR639126-1"/>
    </source>
</evidence>
<evidence type="ECO:0000313" key="5">
    <source>
        <dbReference type="EMBL" id="GFK95811.1"/>
    </source>
</evidence>
<dbReference type="AlphaFoldDB" id="A0A6V8LZ41"/>
<dbReference type="CDD" id="cd06661">
    <property type="entry name" value="GGCT_like"/>
    <property type="match status" value="1"/>
</dbReference>